<comment type="caution">
    <text evidence="2">The sequence shown here is derived from an EMBL/GenBank/DDBJ whole genome shotgun (WGS) entry which is preliminary data.</text>
</comment>
<dbReference type="OrthoDB" id="582108at2"/>
<sequence>MHSAAANAALFVEALYDGLYEISSRQATGPAPWNFVNSVLAPTGYAIQPPHLVIGQGRAPVPVAERVPSLDEVANERIQRSLAESERLLNSGKYRLAVQEILWLLETVSTTFEGSEHEDGTVTGKYFNRIIGDLKRFNRGRVLGEVVSWMEKLHGYLSSPTGGGIRHGAVLSDSYELSEGEARLFCDLTRSYLSYLLHEHQRLGLR</sequence>
<accession>A0A226WU61</accession>
<reference evidence="4" key="1">
    <citation type="submission" date="2017-01" db="EMBL/GenBank/DDBJ databases">
        <title>Genome Analysis of Deinococcus marmoris KOPRI26562.</title>
        <authorList>
            <person name="Kim J.H."/>
            <person name="Oh H.-M."/>
        </authorList>
    </citation>
    <scope>NUCLEOTIDE SEQUENCE [LARGE SCALE GENOMIC DNA]</scope>
    <source>
        <strain evidence="4">PAMC 26633</strain>
    </source>
</reference>
<gene>
    <name evidence="2" type="ORF">BSU04_32190</name>
    <name evidence="1" type="ORF">PAMC26510_29345</name>
</gene>
<dbReference type="Proteomes" id="UP000194546">
    <property type="component" value="Unassembled WGS sequence"/>
</dbReference>
<evidence type="ECO:0000313" key="1">
    <source>
        <dbReference type="EMBL" id="OTP68220.1"/>
    </source>
</evidence>
<reference evidence="2" key="2">
    <citation type="submission" date="2017-01" db="EMBL/GenBank/DDBJ databases">
        <authorList>
            <person name="Mah S.A."/>
            <person name="Swanson W.J."/>
            <person name="Moy G.W."/>
            <person name="Vacquier V.D."/>
        </authorList>
    </citation>
    <scope>NUCLEOTIDE SEQUENCE</scope>
    <source>
        <strain evidence="2">PAMC 26633</strain>
    </source>
</reference>
<reference evidence="1 3" key="3">
    <citation type="submission" date="2017-03" db="EMBL/GenBank/DDBJ databases">
        <title>Genome analysis of strain PAMC 26510.</title>
        <authorList>
            <person name="Oh H.-M."/>
            <person name="Yang J.-A."/>
        </authorList>
    </citation>
    <scope>NUCLEOTIDE SEQUENCE [LARGE SCALE GENOMIC DNA]</scope>
    <source>
        <strain evidence="1 3">PAMC 26510</strain>
    </source>
</reference>
<evidence type="ECO:0000313" key="3">
    <source>
        <dbReference type="Proteomes" id="UP000194546"/>
    </source>
</evidence>
<dbReference type="RefSeq" id="WP_086383092.1">
    <property type="nucleotide sequence ID" value="NZ_MTHB01000219.1"/>
</dbReference>
<dbReference type="AlphaFoldDB" id="A0A226WU61"/>
<proteinExistence type="predicted"/>
<evidence type="ECO:0000313" key="2">
    <source>
        <dbReference type="EMBL" id="OXC74389.1"/>
    </source>
</evidence>
<protein>
    <submittedName>
        <fullName evidence="2">Uncharacterized protein</fullName>
    </submittedName>
</protein>
<dbReference type="EMBL" id="NBTY01000174">
    <property type="protein sequence ID" value="OTP68220.1"/>
    <property type="molecule type" value="Genomic_DNA"/>
</dbReference>
<evidence type="ECO:0000313" key="4">
    <source>
        <dbReference type="Proteomes" id="UP000214720"/>
    </source>
</evidence>
<organism evidence="2 4">
    <name type="scientific">Caballeronia sordidicola</name>
    <name type="common">Burkholderia sordidicola</name>
    <dbReference type="NCBI Taxonomy" id="196367"/>
    <lineage>
        <taxon>Bacteria</taxon>
        <taxon>Pseudomonadati</taxon>
        <taxon>Pseudomonadota</taxon>
        <taxon>Betaproteobacteria</taxon>
        <taxon>Burkholderiales</taxon>
        <taxon>Burkholderiaceae</taxon>
        <taxon>Caballeronia</taxon>
    </lineage>
</organism>
<dbReference type="Proteomes" id="UP000214720">
    <property type="component" value="Unassembled WGS sequence"/>
</dbReference>
<name>A0A226WU61_CABSO</name>
<dbReference type="EMBL" id="MTHB01000219">
    <property type="protein sequence ID" value="OXC74389.1"/>
    <property type="molecule type" value="Genomic_DNA"/>
</dbReference>